<protein>
    <submittedName>
        <fullName evidence="1">Uncharacterized protein</fullName>
    </submittedName>
</protein>
<reference evidence="1" key="1">
    <citation type="journal article" date="2022" name="bioRxiv">
        <title>Population genetic analysis of Ophidiomyces ophidiicola, the causative agent of snake fungal disease, indicates recent introductions to the USA.</title>
        <authorList>
            <person name="Ladner J.T."/>
            <person name="Palmer J.M."/>
            <person name="Ettinger C.L."/>
            <person name="Stajich J.E."/>
            <person name="Farrell T.M."/>
            <person name="Glorioso B.M."/>
            <person name="Lawson B."/>
            <person name="Price S.J."/>
            <person name="Stengle A.G."/>
            <person name="Grear D.A."/>
            <person name="Lorch J.M."/>
        </authorList>
    </citation>
    <scope>NUCLEOTIDE SEQUENCE</scope>
    <source>
        <strain evidence="1">NWHC 24266-5</strain>
    </source>
</reference>
<comment type="caution">
    <text evidence="1">The sequence shown here is derived from an EMBL/GenBank/DDBJ whole genome shotgun (WGS) entry which is preliminary data.</text>
</comment>
<dbReference type="EMBL" id="JALBCA010000049">
    <property type="protein sequence ID" value="KAI2386338.1"/>
    <property type="molecule type" value="Genomic_DNA"/>
</dbReference>
<proteinExistence type="predicted"/>
<sequence length="578" mass="63264">MARRTQDQSALPSDPVLARSLLSFTTLASNPPNYPRNPTQERREPLVLYIVRVPGSKDVFLSPLKPPTKSSISPDSINSSLYFCHVAGPGDDVLLEDIENERKVSQEKQTVGDNGCEKEDESGKKGMLAMLNRVQRKPVPSTAPDTPTAKAPSPTLPLSNGAEFLLPKGAVDKENAQTQTSTGTHPRDGTKSAGESRTSRLWDSPTLLRRPVAHEQDTSEANERHTRKWMPRGTSPVRETFHRLRSSLDITPGRPNWDAARPIFKPKAIGKDRLGGLINFTAEPGTNPLFQKTRRSDEGPQEISPPSPFHITLIRRDPTYGNQWNVGTITNCAAPSEATSDGSMTIEITTPGYKKLADNRPISFEDFGISDPTSNSKPKPVTKPTNPRSGPLKFMRTLTPVNYPISYEPIEFSPQRRKAYPVKLRGNYAFTSPWNGTCTFGPGVNCRTIRCRHVIPSPNTSFSSSSSSSTSSAVTVAEIRFNLPTFPSTSPRPSSAQHAGEVNSPKPNSDPISYPLDEDRLDLSLARERAGGGMRGNCAKLGKLIIEDEGQKMVDLLVAACMGVFWGIYEASNNAMNT</sequence>
<name>A0ACB8UVW4_9EURO</name>
<gene>
    <name evidence="1" type="ORF">LOY88_003660</name>
</gene>
<evidence type="ECO:0000313" key="1">
    <source>
        <dbReference type="EMBL" id="KAI2386338.1"/>
    </source>
</evidence>
<organism evidence="1">
    <name type="scientific">Ophidiomyces ophidiicola</name>
    <dbReference type="NCBI Taxonomy" id="1387563"/>
    <lineage>
        <taxon>Eukaryota</taxon>
        <taxon>Fungi</taxon>
        <taxon>Dikarya</taxon>
        <taxon>Ascomycota</taxon>
        <taxon>Pezizomycotina</taxon>
        <taxon>Eurotiomycetes</taxon>
        <taxon>Eurotiomycetidae</taxon>
        <taxon>Onygenales</taxon>
        <taxon>Onygenaceae</taxon>
        <taxon>Ophidiomyces</taxon>
    </lineage>
</organism>
<accession>A0ACB8UVW4</accession>